<dbReference type="Gene3D" id="1.10.3470.10">
    <property type="entry name" value="ABC transporter involved in vitamin B12 uptake, BtuC"/>
    <property type="match status" value="1"/>
</dbReference>
<dbReference type="PANTHER" id="PTHR30472:SF65">
    <property type="entry name" value="SIDEROPHORE TRANSPORT SYSTEM PERMEASE PROTEIN YFIZ-RELATED"/>
    <property type="match status" value="1"/>
</dbReference>
<dbReference type="CDD" id="cd06550">
    <property type="entry name" value="TM_ABC_iron-siderophores_like"/>
    <property type="match status" value="1"/>
</dbReference>
<dbReference type="InterPro" id="IPR037294">
    <property type="entry name" value="ABC_BtuC-like"/>
</dbReference>
<organism evidence="9 10">
    <name type="scientific">Paenibacillus thermoaerophilus</name>
    <dbReference type="NCBI Taxonomy" id="1215385"/>
    <lineage>
        <taxon>Bacteria</taxon>
        <taxon>Bacillati</taxon>
        <taxon>Bacillota</taxon>
        <taxon>Bacilli</taxon>
        <taxon>Bacillales</taxon>
        <taxon>Paenibacillaceae</taxon>
        <taxon>Paenibacillus</taxon>
    </lineage>
</organism>
<comment type="subcellular location">
    <subcellularLocation>
        <location evidence="1">Cell membrane</location>
        <topology evidence="1">Multi-pass membrane protein</topology>
    </subcellularLocation>
</comment>
<gene>
    <name evidence="9" type="ORF">ACFQWB_01260</name>
</gene>
<feature type="transmembrane region" description="Helical" evidence="8">
    <location>
        <begin position="66"/>
        <end position="85"/>
    </location>
</feature>
<evidence type="ECO:0000256" key="7">
    <source>
        <dbReference type="ARBA" id="ARBA00023136"/>
    </source>
</evidence>
<feature type="transmembrane region" description="Helical" evidence="8">
    <location>
        <begin position="243"/>
        <end position="268"/>
    </location>
</feature>
<evidence type="ECO:0000256" key="2">
    <source>
        <dbReference type="ARBA" id="ARBA00007935"/>
    </source>
</evidence>
<keyword evidence="4" id="KW-1003">Cell membrane</keyword>
<proteinExistence type="inferred from homology"/>
<dbReference type="RefSeq" id="WP_138787632.1">
    <property type="nucleotide sequence ID" value="NZ_JBHTGQ010000002.1"/>
</dbReference>
<dbReference type="EMBL" id="JBHTGQ010000002">
    <property type="protein sequence ID" value="MFC7748573.1"/>
    <property type="molecule type" value="Genomic_DNA"/>
</dbReference>
<dbReference type="Pfam" id="PF01032">
    <property type="entry name" value="FecCD"/>
    <property type="match status" value="1"/>
</dbReference>
<evidence type="ECO:0000313" key="10">
    <source>
        <dbReference type="Proteomes" id="UP001596528"/>
    </source>
</evidence>
<evidence type="ECO:0000256" key="3">
    <source>
        <dbReference type="ARBA" id="ARBA00022448"/>
    </source>
</evidence>
<feature type="transmembrane region" description="Helical" evidence="8">
    <location>
        <begin position="153"/>
        <end position="174"/>
    </location>
</feature>
<evidence type="ECO:0000256" key="8">
    <source>
        <dbReference type="SAM" id="Phobius"/>
    </source>
</evidence>
<keyword evidence="6 8" id="KW-1133">Transmembrane helix</keyword>
<keyword evidence="7 8" id="KW-0472">Membrane</keyword>
<evidence type="ECO:0000256" key="1">
    <source>
        <dbReference type="ARBA" id="ARBA00004651"/>
    </source>
</evidence>
<reference evidence="10" key="1">
    <citation type="journal article" date="2019" name="Int. J. Syst. Evol. Microbiol.">
        <title>The Global Catalogue of Microorganisms (GCM) 10K type strain sequencing project: providing services to taxonomists for standard genome sequencing and annotation.</title>
        <authorList>
            <consortium name="The Broad Institute Genomics Platform"/>
            <consortium name="The Broad Institute Genome Sequencing Center for Infectious Disease"/>
            <person name="Wu L."/>
            <person name="Ma J."/>
        </authorList>
    </citation>
    <scope>NUCLEOTIDE SEQUENCE [LARGE SCALE GENOMIC DNA]</scope>
    <source>
        <strain evidence="10">JCM 18657</strain>
    </source>
</reference>
<sequence>MSGYLRTPKLKALGLVLAAVLMLLGLAASVFLGFARIHPRDALDAYLAFNGSNEHLIIRTARVPRALIATAVGASLAVAGALMQAFTRNPLASPSLFGINSGAAFALVVVSALWSLDSLTTVAWASYAGAALAAVMVYALGSIGRDGMTPIKVTLAGSAMTALFSSLTSGVLLVNGRSFDQVLGWLVGSVANRTLDTLLLVLPYIAGSLLAAFAMAGSVNLLSMGDEVARGLGGRTALIRAAMAVIVVLLAGASVAIAGPIAFVGIVIPHLSRALVGPDHRWLLPMCALLGANLLLFADTGARFILPGKETPVGVVTALIGIPFLIAVARRQKHE</sequence>
<feature type="transmembrane region" description="Helical" evidence="8">
    <location>
        <begin position="12"/>
        <end position="34"/>
    </location>
</feature>
<keyword evidence="5 8" id="KW-0812">Transmembrane</keyword>
<name>A0ABW2V2T3_9BACL</name>
<comment type="caution">
    <text evidence="9">The sequence shown here is derived from an EMBL/GenBank/DDBJ whole genome shotgun (WGS) entry which is preliminary data.</text>
</comment>
<protein>
    <submittedName>
        <fullName evidence="9">FecCD family ABC transporter permease</fullName>
    </submittedName>
</protein>
<keyword evidence="10" id="KW-1185">Reference proteome</keyword>
<evidence type="ECO:0000256" key="5">
    <source>
        <dbReference type="ARBA" id="ARBA00022692"/>
    </source>
</evidence>
<comment type="similarity">
    <text evidence="2">Belongs to the binding-protein-dependent transport system permease family. FecCD subfamily.</text>
</comment>
<dbReference type="SUPFAM" id="SSF81345">
    <property type="entry name" value="ABC transporter involved in vitamin B12 uptake, BtuC"/>
    <property type="match status" value="1"/>
</dbReference>
<dbReference type="PANTHER" id="PTHR30472">
    <property type="entry name" value="FERRIC ENTEROBACTIN TRANSPORT SYSTEM PERMEASE PROTEIN"/>
    <property type="match status" value="1"/>
</dbReference>
<feature type="transmembrane region" description="Helical" evidence="8">
    <location>
        <begin position="201"/>
        <end position="222"/>
    </location>
</feature>
<dbReference type="Proteomes" id="UP001596528">
    <property type="component" value="Unassembled WGS sequence"/>
</dbReference>
<evidence type="ECO:0000313" key="9">
    <source>
        <dbReference type="EMBL" id="MFC7748573.1"/>
    </source>
</evidence>
<evidence type="ECO:0000256" key="6">
    <source>
        <dbReference type="ARBA" id="ARBA00022989"/>
    </source>
</evidence>
<accession>A0ABW2V2T3</accession>
<keyword evidence="3" id="KW-0813">Transport</keyword>
<feature type="transmembrane region" description="Helical" evidence="8">
    <location>
        <begin position="310"/>
        <end position="329"/>
    </location>
</feature>
<evidence type="ECO:0000256" key="4">
    <source>
        <dbReference type="ARBA" id="ARBA00022475"/>
    </source>
</evidence>
<feature type="transmembrane region" description="Helical" evidence="8">
    <location>
        <begin position="97"/>
        <end position="116"/>
    </location>
</feature>
<feature type="transmembrane region" description="Helical" evidence="8">
    <location>
        <begin position="280"/>
        <end position="298"/>
    </location>
</feature>
<dbReference type="InterPro" id="IPR000522">
    <property type="entry name" value="ABC_transptr_permease_BtuC"/>
</dbReference>
<feature type="transmembrane region" description="Helical" evidence="8">
    <location>
        <begin position="122"/>
        <end position="141"/>
    </location>
</feature>